<feature type="region of interest" description="Disordered" evidence="1">
    <location>
        <begin position="261"/>
        <end position="348"/>
    </location>
</feature>
<proteinExistence type="predicted"/>
<protein>
    <submittedName>
        <fullName evidence="3">Uncharacterized protein</fullName>
    </submittedName>
</protein>
<accession>A0A2A9NVH4</accession>
<evidence type="ECO:0000313" key="4">
    <source>
        <dbReference type="Proteomes" id="UP000242287"/>
    </source>
</evidence>
<dbReference type="Proteomes" id="UP000242287">
    <property type="component" value="Unassembled WGS sequence"/>
</dbReference>
<keyword evidence="4" id="KW-1185">Reference proteome</keyword>
<reference evidence="3 4" key="1">
    <citation type="submission" date="2014-02" db="EMBL/GenBank/DDBJ databases">
        <title>Transposable element dynamics among asymbiotic and ectomycorrhizal Amanita fungi.</title>
        <authorList>
            <consortium name="DOE Joint Genome Institute"/>
            <person name="Hess J."/>
            <person name="Skrede I."/>
            <person name="Wolfe B."/>
            <person name="LaButti K."/>
            <person name="Ohm R.A."/>
            <person name="Grigoriev I.V."/>
            <person name="Pringle A."/>
        </authorList>
    </citation>
    <scope>NUCLEOTIDE SEQUENCE [LARGE SCALE GENOMIC DNA]</scope>
    <source>
        <strain evidence="3 4">SKay4041</strain>
    </source>
</reference>
<evidence type="ECO:0000256" key="2">
    <source>
        <dbReference type="SAM" id="Phobius"/>
    </source>
</evidence>
<organism evidence="3 4">
    <name type="scientific">Amanita thiersii Skay4041</name>
    <dbReference type="NCBI Taxonomy" id="703135"/>
    <lineage>
        <taxon>Eukaryota</taxon>
        <taxon>Fungi</taxon>
        <taxon>Dikarya</taxon>
        <taxon>Basidiomycota</taxon>
        <taxon>Agaricomycotina</taxon>
        <taxon>Agaricomycetes</taxon>
        <taxon>Agaricomycetidae</taxon>
        <taxon>Agaricales</taxon>
        <taxon>Pluteineae</taxon>
        <taxon>Amanitaceae</taxon>
        <taxon>Amanita</taxon>
    </lineage>
</organism>
<feature type="compositionally biased region" description="Low complexity" evidence="1">
    <location>
        <begin position="278"/>
        <end position="291"/>
    </location>
</feature>
<keyword evidence="2" id="KW-0812">Transmembrane</keyword>
<feature type="transmembrane region" description="Helical" evidence="2">
    <location>
        <begin position="201"/>
        <end position="225"/>
    </location>
</feature>
<sequence length="348" mass="38326">MGSLVNRTIDNRYGDEKTRASPTYLPRIGGVWEDETCGACALKPNASLAFNNSYISATYHPNFENISVSFDFIGNSVYFYFTLVDDPRPEITSNTECNFTIDGEQVGYFRHDPDRANPKFLYQQLVYYNETLEHGPHHASAVTYGLNYSAFLSFDFARYTVNESLEAQITTSSRSSPTSNTVTSVLTTATSSNHQLSSHSALIGGILGGVIALLLVLCIAGWLLIRGRRRAQQHTEVEPPGTMNPNTNSRVAQDHLVTTGYSHHTKPASNPNLHSQLASPSDSAPSGSSSDVAPRYPEALARYQRGEAATPEPPRNHEPLAAGVASQQRYSRQRSSFDDPPPDYYSTY</sequence>
<keyword evidence="2" id="KW-1133">Transmembrane helix</keyword>
<dbReference type="AlphaFoldDB" id="A0A2A9NVH4"/>
<gene>
    <name evidence="3" type="ORF">AMATHDRAFT_46849</name>
</gene>
<keyword evidence="2" id="KW-0472">Membrane</keyword>
<name>A0A2A9NVH4_9AGAR</name>
<dbReference type="OrthoDB" id="2758521at2759"/>
<dbReference type="EMBL" id="KZ301985">
    <property type="protein sequence ID" value="PFH51672.1"/>
    <property type="molecule type" value="Genomic_DNA"/>
</dbReference>
<dbReference type="STRING" id="703135.A0A2A9NVH4"/>
<evidence type="ECO:0000256" key="1">
    <source>
        <dbReference type="SAM" id="MobiDB-lite"/>
    </source>
</evidence>
<feature type="compositionally biased region" description="Polar residues" evidence="1">
    <location>
        <begin position="261"/>
        <end position="277"/>
    </location>
</feature>
<evidence type="ECO:0000313" key="3">
    <source>
        <dbReference type="EMBL" id="PFH51672.1"/>
    </source>
</evidence>